<organism evidence="3 4">
    <name type="scientific">Tetrabaena socialis</name>
    <dbReference type="NCBI Taxonomy" id="47790"/>
    <lineage>
        <taxon>Eukaryota</taxon>
        <taxon>Viridiplantae</taxon>
        <taxon>Chlorophyta</taxon>
        <taxon>core chlorophytes</taxon>
        <taxon>Chlorophyceae</taxon>
        <taxon>CS clade</taxon>
        <taxon>Chlamydomonadales</taxon>
        <taxon>Tetrabaenaceae</taxon>
        <taxon>Tetrabaena</taxon>
    </lineage>
</organism>
<sequence>MTATYQKPITIPDDFPAILKAFTREILRAQPSNIYEFGARYFVGLQGQPEADGRAAAPEASTSSAKGPMDMEETATMFDIANLTSAELEPILMRAESRPRAATQPSGNGEGWWSQGGGARR</sequence>
<dbReference type="Pfam" id="PF02197">
    <property type="entry name" value="RIIa"/>
    <property type="match status" value="1"/>
</dbReference>
<evidence type="ECO:0000313" key="3">
    <source>
        <dbReference type="EMBL" id="PNH06142.1"/>
    </source>
</evidence>
<accession>A0A2J8A0U8</accession>
<name>A0A2J8A0U8_9CHLO</name>
<keyword evidence="4" id="KW-1185">Reference proteome</keyword>
<feature type="region of interest" description="Disordered" evidence="1">
    <location>
        <begin position="50"/>
        <end position="70"/>
    </location>
</feature>
<dbReference type="OrthoDB" id="26525at2759"/>
<gene>
    <name evidence="3" type="ORF">TSOC_007528</name>
</gene>
<evidence type="ECO:0000259" key="2">
    <source>
        <dbReference type="SMART" id="SM00394"/>
    </source>
</evidence>
<comment type="caution">
    <text evidence="3">The sequence shown here is derived from an EMBL/GenBank/DDBJ whole genome shotgun (WGS) entry which is preliminary data.</text>
</comment>
<dbReference type="SMART" id="SM00394">
    <property type="entry name" value="RIIa"/>
    <property type="match status" value="1"/>
</dbReference>
<evidence type="ECO:0000256" key="1">
    <source>
        <dbReference type="SAM" id="MobiDB-lite"/>
    </source>
</evidence>
<protein>
    <recommendedName>
        <fullName evidence="2">RIIa domain-containing protein</fullName>
    </recommendedName>
</protein>
<dbReference type="Proteomes" id="UP000236333">
    <property type="component" value="Unassembled WGS sequence"/>
</dbReference>
<dbReference type="AlphaFoldDB" id="A0A2J8A0U8"/>
<dbReference type="Gene3D" id="1.20.890.10">
    <property type="entry name" value="cAMP-dependent protein kinase regulatory subunit, dimerization-anchoring domain"/>
    <property type="match status" value="1"/>
</dbReference>
<dbReference type="EMBL" id="PGGS01000256">
    <property type="protein sequence ID" value="PNH06142.1"/>
    <property type="molecule type" value="Genomic_DNA"/>
</dbReference>
<dbReference type="CDD" id="cd22984">
    <property type="entry name" value="DD_CrRSP7-like"/>
    <property type="match status" value="1"/>
</dbReference>
<dbReference type="SUPFAM" id="SSF47391">
    <property type="entry name" value="Dimerization-anchoring domain of cAMP-dependent PK regulatory subunit"/>
    <property type="match status" value="1"/>
</dbReference>
<proteinExistence type="predicted"/>
<feature type="region of interest" description="Disordered" evidence="1">
    <location>
        <begin position="95"/>
        <end position="121"/>
    </location>
</feature>
<dbReference type="InterPro" id="IPR003117">
    <property type="entry name" value="cAMP_dep_PK_reg_su_I/II_a/b"/>
</dbReference>
<feature type="domain" description="RIIa" evidence="2">
    <location>
        <begin position="13"/>
        <end position="50"/>
    </location>
</feature>
<evidence type="ECO:0000313" key="4">
    <source>
        <dbReference type="Proteomes" id="UP000236333"/>
    </source>
</evidence>
<reference evidence="3 4" key="1">
    <citation type="journal article" date="2017" name="Mol. Biol. Evol.">
        <title>The 4-celled Tetrabaena socialis nuclear genome reveals the essential components for genetic control of cell number at the origin of multicellularity in the volvocine lineage.</title>
        <authorList>
            <person name="Featherston J."/>
            <person name="Arakaki Y."/>
            <person name="Hanschen E.R."/>
            <person name="Ferris P.J."/>
            <person name="Michod R.E."/>
            <person name="Olson B.J.S.C."/>
            <person name="Nozaki H."/>
            <person name="Durand P.M."/>
        </authorList>
    </citation>
    <scope>NUCLEOTIDE SEQUENCE [LARGE SCALE GENOMIC DNA]</scope>
    <source>
        <strain evidence="3 4">NIES-571</strain>
    </source>
</reference>
<feature type="compositionally biased region" description="Gly residues" evidence="1">
    <location>
        <begin position="108"/>
        <end position="121"/>
    </location>
</feature>